<dbReference type="InterPro" id="IPR007110">
    <property type="entry name" value="Ig-like_dom"/>
</dbReference>
<dbReference type="InterPro" id="IPR050831">
    <property type="entry name" value="CEA_cell_adhesion"/>
</dbReference>
<dbReference type="SUPFAM" id="SSF48726">
    <property type="entry name" value="Immunoglobulin"/>
    <property type="match status" value="3"/>
</dbReference>
<evidence type="ECO:0000256" key="4">
    <source>
        <dbReference type="ARBA" id="ARBA00038222"/>
    </source>
</evidence>
<dbReference type="GO" id="GO:0002682">
    <property type="term" value="P:regulation of immune system process"/>
    <property type="evidence" value="ECO:0007669"/>
    <property type="project" value="TreeGrafter"/>
</dbReference>
<dbReference type="GO" id="GO:0007165">
    <property type="term" value="P:signal transduction"/>
    <property type="evidence" value="ECO:0007669"/>
    <property type="project" value="TreeGrafter"/>
</dbReference>
<evidence type="ECO:0000313" key="6">
    <source>
        <dbReference type="Ensembl" id="ENSPEMP00000035565.1"/>
    </source>
</evidence>
<dbReference type="GeneTree" id="ENSGT01100000263479"/>
<accession>A0A8C8W4G4</accession>
<feature type="domain" description="Ig-like" evidence="5">
    <location>
        <begin position="322"/>
        <end position="406"/>
    </location>
</feature>
<reference evidence="6 7" key="1">
    <citation type="submission" date="2018-10" db="EMBL/GenBank/DDBJ databases">
        <title>Improved assembly of the deer mouse Peromyscus maniculatus genome.</title>
        <authorList>
            <person name="Lassance J.-M."/>
            <person name="Hoekstra H.E."/>
        </authorList>
    </citation>
    <scope>NUCLEOTIDE SEQUENCE [LARGE SCALE GENOMIC DNA]</scope>
</reference>
<dbReference type="PROSITE" id="PS50835">
    <property type="entry name" value="IG_LIKE"/>
    <property type="match status" value="3"/>
</dbReference>
<dbReference type="PANTHER" id="PTHR44427:SF1">
    <property type="entry name" value="CARCINOEMBRYONIC ANTIGEN-RELATED CELL ADHESION MOLECULE 1"/>
    <property type="match status" value="1"/>
</dbReference>
<reference evidence="6" key="3">
    <citation type="submission" date="2025-09" db="UniProtKB">
        <authorList>
            <consortium name="Ensembl"/>
        </authorList>
    </citation>
    <scope>IDENTIFICATION</scope>
</reference>
<dbReference type="FunFam" id="2.60.40.10:FF:000244">
    <property type="entry name" value="carcinoembryonic antigen-related cell adhesion molecule 16"/>
    <property type="match status" value="2"/>
</dbReference>
<keyword evidence="7" id="KW-1185">Reference proteome</keyword>
<dbReference type="Pfam" id="PF13927">
    <property type="entry name" value="Ig_3"/>
    <property type="match status" value="2"/>
</dbReference>
<feature type="domain" description="Ig-like" evidence="5">
    <location>
        <begin position="226"/>
        <end position="312"/>
    </location>
</feature>
<keyword evidence="2" id="KW-0325">Glycoprotein</keyword>
<dbReference type="SMART" id="SM00408">
    <property type="entry name" value="IGc2"/>
    <property type="match status" value="3"/>
</dbReference>
<dbReference type="SMART" id="SM00409">
    <property type="entry name" value="IG"/>
    <property type="match status" value="4"/>
</dbReference>
<keyword evidence="1" id="KW-0732">Signal</keyword>
<name>A0A8C8W4G4_PERMB</name>
<feature type="domain" description="Ig-like" evidence="5">
    <location>
        <begin position="144"/>
        <end position="224"/>
    </location>
</feature>
<protein>
    <recommendedName>
        <fullName evidence="5">Ig-like domain-containing protein</fullName>
    </recommendedName>
</protein>
<proteinExistence type="inferred from homology"/>
<evidence type="ECO:0000313" key="7">
    <source>
        <dbReference type="Proteomes" id="UP000694547"/>
    </source>
</evidence>
<comment type="similarity">
    <text evidence="4">Belongs to the immunoglobulin superfamily. CEA family.</text>
</comment>
<dbReference type="GO" id="GO:0009986">
    <property type="term" value="C:cell surface"/>
    <property type="evidence" value="ECO:0007669"/>
    <property type="project" value="TreeGrafter"/>
</dbReference>
<dbReference type="InterPro" id="IPR013783">
    <property type="entry name" value="Ig-like_fold"/>
</dbReference>
<dbReference type="GO" id="GO:1990782">
    <property type="term" value="F:protein tyrosine kinase binding"/>
    <property type="evidence" value="ECO:0007669"/>
    <property type="project" value="TreeGrafter"/>
</dbReference>
<dbReference type="InterPro" id="IPR003598">
    <property type="entry name" value="Ig_sub2"/>
</dbReference>
<organism evidence="6 7">
    <name type="scientific">Peromyscus maniculatus bairdii</name>
    <name type="common">Prairie deer mouse</name>
    <dbReference type="NCBI Taxonomy" id="230844"/>
    <lineage>
        <taxon>Eukaryota</taxon>
        <taxon>Metazoa</taxon>
        <taxon>Chordata</taxon>
        <taxon>Craniata</taxon>
        <taxon>Vertebrata</taxon>
        <taxon>Euteleostomi</taxon>
        <taxon>Mammalia</taxon>
        <taxon>Eutheria</taxon>
        <taxon>Euarchontoglires</taxon>
        <taxon>Glires</taxon>
        <taxon>Rodentia</taxon>
        <taxon>Myomorpha</taxon>
        <taxon>Muroidea</taxon>
        <taxon>Cricetidae</taxon>
        <taxon>Neotominae</taxon>
        <taxon>Peromyscus</taxon>
    </lineage>
</organism>
<dbReference type="InterPro" id="IPR003599">
    <property type="entry name" value="Ig_sub"/>
</dbReference>
<dbReference type="PANTHER" id="PTHR44427">
    <property type="entry name" value="CARCINOEMBRYONIC ANTIGEN-RELATED CELL ADHESION MOLECULE 19"/>
    <property type="match status" value="1"/>
</dbReference>
<dbReference type="Pfam" id="PF13895">
    <property type="entry name" value="Ig_2"/>
    <property type="match status" value="1"/>
</dbReference>
<sequence length="502" mass="55811">MELTSASLHKAQVSWRGLLLTVSLLTYWNSPITALFVTVEAIPPIVAVGNSVLLAVHDMPLDYGLFSWYKEVNSGKQFIASCTPRPNSIALEAEFRDKVEMYRNVSLLIRNVSKDEGGRYRAFARISSNTQGNHLSVVSTTPLPKTNITTNNSNPMEGEDSVALMCEPETQNTAYLWRINDQSLSEESRLKLLEDNRTLILLSVSKDSGNYQCEVSNPLGSKISDPFQLDVIDVLIISPSNIHLHSRTNLSFSCHTDANPPPQYSWFVSGELQSSSQELFISNTNTNNLGSYSCLIYNVFPGVNRTTVNQITVLSKYPVTPPSIQVTNTTVKDMISVFLTCLSKDTGISIHWFFKGQRVEITDRMKLSQNNSTLQIVSVRIEDSGDYQCEVSNQVSSKRSDPIQLDIIVSLSTECRIGQSYREKNIVQETNTVQSPPPCTKAELSVSAQALSSKKPAHALRTGPSPTAWGPPKEFKLQNCLTYLEDHCLTYLKDLILFHGVS</sequence>
<dbReference type="GO" id="GO:0005886">
    <property type="term" value="C:plasma membrane"/>
    <property type="evidence" value="ECO:0007669"/>
    <property type="project" value="TreeGrafter"/>
</dbReference>
<evidence type="ECO:0000256" key="2">
    <source>
        <dbReference type="ARBA" id="ARBA00023180"/>
    </source>
</evidence>
<dbReference type="InterPro" id="IPR036179">
    <property type="entry name" value="Ig-like_dom_sf"/>
</dbReference>
<reference evidence="6" key="2">
    <citation type="submission" date="2025-08" db="UniProtKB">
        <authorList>
            <consortium name="Ensembl"/>
        </authorList>
    </citation>
    <scope>IDENTIFICATION</scope>
</reference>
<evidence type="ECO:0000259" key="5">
    <source>
        <dbReference type="PROSITE" id="PS50835"/>
    </source>
</evidence>
<keyword evidence="3" id="KW-0393">Immunoglobulin domain</keyword>
<dbReference type="Gene3D" id="2.60.40.10">
    <property type="entry name" value="Immunoglobulins"/>
    <property type="match status" value="4"/>
</dbReference>
<dbReference type="AlphaFoldDB" id="A0A8C8W4G4"/>
<dbReference type="Ensembl" id="ENSPEMT00000040731.1">
    <property type="protein sequence ID" value="ENSPEMP00000035565.1"/>
    <property type="gene ID" value="ENSPEMG00000031064.1"/>
</dbReference>
<evidence type="ECO:0000256" key="3">
    <source>
        <dbReference type="ARBA" id="ARBA00023319"/>
    </source>
</evidence>
<dbReference type="Proteomes" id="UP000694547">
    <property type="component" value="Chromosome 1"/>
</dbReference>
<evidence type="ECO:0000256" key="1">
    <source>
        <dbReference type="ARBA" id="ARBA00022729"/>
    </source>
</evidence>